<dbReference type="Proteomes" id="UP000245383">
    <property type="component" value="Unassembled WGS sequence"/>
</dbReference>
<keyword evidence="3" id="KW-0732">Signal</keyword>
<keyword evidence="2" id="KW-1133">Transmembrane helix</keyword>
<evidence type="ECO:0000313" key="5">
    <source>
        <dbReference type="Proteomes" id="UP000245383"/>
    </source>
</evidence>
<keyword evidence="2" id="KW-0812">Transmembrane</keyword>
<dbReference type="AlphaFoldDB" id="A0A2T9YWE2"/>
<protein>
    <submittedName>
        <fullName evidence="4">Uncharacterized protein</fullName>
    </submittedName>
</protein>
<evidence type="ECO:0000256" key="3">
    <source>
        <dbReference type="SAM" id="SignalP"/>
    </source>
</evidence>
<evidence type="ECO:0000313" key="4">
    <source>
        <dbReference type="EMBL" id="PVU96660.1"/>
    </source>
</evidence>
<reference evidence="4 5" key="1">
    <citation type="journal article" date="2018" name="MBio">
        <title>Comparative Genomics Reveals the Core Gene Toolbox for the Fungus-Insect Symbiosis.</title>
        <authorList>
            <person name="Wang Y."/>
            <person name="Stata M."/>
            <person name="Wang W."/>
            <person name="Stajich J.E."/>
            <person name="White M.M."/>
            <person name="Moncalvo J.M."/>
        </authorList>
    </citation>
    <scope>NUCLEOTIDE SEQUENCE [LARGE SCALE GENOMIC DNA]</scope>
    <source>
        <strain evidence="4 5">SWE-8-4</strain>
    </source>
</reference>
<feature type="signal peptide" evidence="3">
    <location>
        <begin position="1"/>
        <end position="18"/>
    </location>
</feature>
<feature type="chain" id="PRO_5015755347" evidence="3">
    <location>
        <begin position="19"/>
        <end position="197"/>
    </location>
</feature>
<sequence>MKKKIVTFTIIAAVVVAAQKTTTGMNESISTSSNDSNGNLPTSTHSSTSLASTTNSLKIIKNPTDPIIITEISENYSNFVKVANDAIVDLAKKNKGAADAAKKALGGKDTVPTDYDEKVLKALLTASPEILTYESVWDIVNKNEPSVIFRSRNVVFINAKYSTKSHTKASKSPSNTLVFFNIYGTSLLGLGLLIYWS</sequence>
<keyword evidence="2" id="KW-0472">Membrane</keyword>
<comment type="caution">
    <text evidence="4">The sequence shown here is derived from an EMBL/GenBank/DDBJ whole genome shotgun (WGS) entry which is preliminary data.</text>
</comment>
<keyword evidence="5" id="KW-1185">Reference proteome</keyword>
<evidence type="ECO:0000256" key="2">
    <source>
        <dbReference type="SAM" id="Phobius"/>
    </source>
</evidence>
<evidence type="ECO:0000256" key="1">
    <source>
        <dbReference type="SAM" id="MobiDB-lite"/>
    </source>
</evidence>
<accession>A0A2T9YWE2</accession>
<feature type="compositionally biased region" description="Polar residues" evidence="1">
    <location>
        <begin position="24"/>
        <end position="41"/>
    </location>
</feature>
<dbReference type="EMBL" id="MBFR01000027">
    <property type="protein sequence ID" value="PVU96660.1"/>
    <property type="molecule type" value="Genomic_DNA"/>
</dbReference>
<proteinExistence type="predicted"/>
<gene>
    <name evidence="4" type="ORF">BB561_001039</name>
</gene>
<feature type="transmembrane region" description="Helical" evidence="2">
    <location>
        <begin position="177"/>
        <end position="196"/>
    </location>
</feature>
<organism evidence="4 5">
    <name type="scientific">Smittium simulii</name>
    <dbReference type="NCBI Taxonomy" id="133385"/>
    <lineage>
        <taxon>Eukaryota</taxon>
        <taxon>Fungi</taxon>
        <taxon>Fungi incertae sedis</taxon>
        <taxon>Zoopagomycota</taxon>
        <taxon>Kickxellomycotina</taxon>
        <taxon>Harpellomycetes</taxon>
        <taxon>Harpellales</taxon>
        <taxon>Legeriomycetaceae</taxon>
        <taxon>Smittium</taxon>
    </lineage>
</organism>
<feature type="region of interest" description="Disordered" evidence="1">
    <location>
        <begin position="24"/>
        <end position="49"/>
    </location>
</feature>
<name>A0A2T9YWE2_9FUNG</name>